<evidence type="ECO:0000313" key="6">
    <source>
        <dbReference type="Proteomes" id="UP001208935"/>
    </source>
</evidence>
<sequence>MSTKPSINAVAHQAGVSIATVSRVLTGSKPVSAETRLRVQAAVQALGYRANPFGRGLSTGRSGVLLMLVPDFANPYYAEIVRGAVSVARQRGYTVLPVDLEGSANNEASLQVLQSGLPDGVINLVPVHERAAWAKAAEGRPWVHCSEFQPDEMSIPHVSIDHRQAATDAVQYLLNRGHRRIALVNSDERFLYARQRREGYELALRRADIAVETGRIRTTGTNSYAAGSLAAAALLSLVTPPTAVFAVSDTLAIGVIKGLRRAGRRVPEDTAVVGFDDVPIAEVFEPALTTVGQPMQDLGAAAVVMLLGQMEGQIVGHRILPHRLVVRESA</sequence>
<comment type="caution">
    <text evidence="5">The sequence shown here is derived from an EMBL/GenBank/DDBJ whole genome shotgun (WGS) entry which is preliminary data.</text>
</comment>
<accession>A0ABT3KSH1</accession>
<evidence type="ECO:0000256" key="2">
    <source>
        <dbReference type="ARBA" id="ARBA00023125"/>
    </source>
</evidence>
<dbReference type="EMBL" id="QZCW01000002">
    <property type="protein sequence ID" value="MCW5321272.1"/>
    <property type="molecule type" value="Genomic_DNA"/>
</dbReference>
<dbReference type="Gene3D" id="1.10.260.40">
    <property type="entry name" value="lambda repressor-like DNA-binding domains"/>
    <property type="match status" value="1"/>
</dbReference>
<keyword evidence="2" id="KW-0238">DNA-binding</keyword>
<dbReference type="PANTHER" id="PTHR30146">
    <property type="entry name" value="LACI-RELATED TRANSCRIPTIONAL REPRESSOR"/>
    <property type="match status" value="1"/>
</dbReference>
<dbReference type="Pfam" id="PF00356">
    <property type="entry name" value="LacI"/>
    <property type="match status" value="1"/>
</dbReference>
<dbReference type="SUPFAM" id="SSF53822">
    <property type="entry name" value="Periplasmic binding protein-like I"/>
    <property type="match status" value="1"/>
</dbReference>
<evidence type="ECO:0000313" key="5">
    <source>
        <dbReference type="EMBL" id="MCW5321272.1"/>
    </source>
</evidence>
<dbReference type="InterPro" id="IPR010982">
    <property type="entry name" value="Lambda_DNA-bd_dom_sf"/>
</dbReference>
<dbReference type="RefSeq" id="WP_265258637.1">
    <property type="nucleotide sequence ID" value="NZ_QZCV01000002.1"/>
</dbReference>
<protein>
    <submittedName>
        <fullName evidence="5">LacI family transcriptional regulator</fullName>
    </submittedName>
</protein>
<gene>
    <name evidence="5" type="ORF">D5039_08905</name>
</gene>
<dbReference type="SMART" id="SM00354">
    <property type="entry name" value="HTH_LACI"/>
    <property type="match status" value="1"/>
</dbReference>
<keyword evidence="3" id="KW-0804">Transcription</keyword>
<dbReference type="InterPro" id="IPR046335">
    <property type="entry name" value="LacI/GalR-like_sensor"/>
</dbReference>
<dbReference type="InterPro" id="IPR000843">
    <property type="entry name" value="HTH_LacI"/>
</dbReference>
<dbReference type="SUPFAM" id="SSF47413">
    <property type="entry name" value="lambda repressor-like DNA-binding domains"/>
    <property type="match status" value="1"/>
</dbReference>
<feature type="domain" description="HTH lacI-type" evidence="4">
    <location>
        <begin position="5"/>
        <end position="59"/>
    </location>
</feature>
<dbReference type="PANTHER" id="PTHR30146:SF153">
    <property type="entry name" value="LACTOSE OPERON REPRESSOR"/>
    <property type="match status" value="1"/>
</dbReference>
<keyword evidence="6" id="KW-1185">Reference proteome</keyword>
<dbReference type="Pfam" id="PF13377">
    <property type="entry name" value="Peripla_BP_3"/>
    <property type="match status" value="1"/>
</dbReference>
<reference evidence="6" key="1">
    <citation type="submission" date="2023-07" db="EMBL/GenBank/DDBJ databases">
        <title>Verminephrobacter genomes.</title>
        <authorList>
            <person name="Lund M.B."/>
        </authorList>
    </citation>
    <scope>NUCLEOTIDE SEQUENCE [LARGE SCALE GENOMIC DNA]</scope>
    <source>
        <strain evidence="6">AtM5-05</strain>
    </source>
</reference>
<organism evidence="5 6">
    <name type="scientific">Verminephrobacter aporrectodeae subsp. tuberculatae</name>
    <dbReference type="NCBI Taxonomy" id="1110392"/>
    <lineage>
        <taxon>Bacteria</taxon>
        <taxon>Pseudomonadati</taxon>
        <taxon>Pseudomonadota</taxon>
        <taxon>Betaproteobacteria</taxon>
        <taxon>Burkholderiales</taxon>
        <taxon>Comamonadaceae</taxon>
        <taxon>Verminephrobacter</taxon>
    </lineage>
</organism>
<keyword evidence="1" id="KW-0805">Transcription regulation</keyword>
<dbReference type="InterPro" id="IPR028082">
    <property type="entry name" value="Peripla_BP_I"/>
</dbReference>
<name>A0ABT3KSH1_9BURK</name>
<dbReference type="PROSITE" id="PS50932">
    <property type="entry name" value="HTH_LACI_2"/>
    <property type="match status" value="1"/>
</dbReference>
<dbReference type="Gene3D" id="3.40.50.2300">
    <property type="match status" value="2"/>
</dbReference>
<evidence type="ECO:0000256" key="3">
    <source>
        <dbReference type="ARBA" id="ARBA00023163"/>
    </source>
</evidence>
<proteinExistence type="predicted"/>
<evidence type="ECO:0000259" key="4">
    <source>
        <dbReference type="PROSITE" id="PS50932"/>
    </source>
</evidence>
<dbReference type="CDD" id="cd06284">
    <property type="entry name" value="PBP1_LacI-like"/>
    <property type="match status" value="1"/>
</dbReference>
<evidence type="ECO:0000256" key="1">
    <source>
        <dbReference type="ARBA" id="ARBA00023015"/>
    </source>
</evidence>
<dbReference type="CDD" id="cd01392">
    <property type="entry name" value="HTH_LacI"/>
    <property type="match status" value="1"/>
</dbReference>
<dbReference type="Proteomes" id="UP001208935">
    <property type="component" value="Unassembled WGS sequence"/>
</dbReference>